<evidence type="ECO:0000313" key="4">
    <source>
        <dbReference type="EMBL" id="GIE49835.1"/>
    </source>
</evidence>
<feature type="region of interest" description="Disordered" evidence="3">
    <location>
        <begin position="511"/>
        <end position="641"/>
    </location>
</feature>
<feature type="compositionally biased region" description="Basic and acidic residues" evidence="3">
    <location>
        <begin position="695"/>
        <end position="711"/>
    </location>
</feature>
<name>A0A919MU73_9ACTN</name>
<feature type="compositionally biased region" description="Low complexity" evidence="3">
    <location>
        <begin position="47"/>
        <end position="92"/>
    </location>
</feature>
<feature type="region of interest" description="Disordered" evidence="3">
    <location>
        <begin position="1"/>
        <end position="108"/>
    </location>
</feature>
<comment type="caution">
    <text evidence="4">The sequence shown here is derived from an EMBL/GenBank/DDBJ whole genome shotgun (WGS) entry which is preliminary data.</text>
</comment>
<dbReference type="EMBL" id="BOMQ01000041">
    <property type="protein sequence ID" value="GIE49835.1"/>
    <property type="molecule type" value="Genomic_DNA"/>
</dbReference>
<feature type="active site" description="Acyl-thioester intermediate" evidence="2">
    <location>
        <position position="917"/>
    </location>
</feature>
<feature type="region of interest" description="Disordered" evidence="3">
    <location>
        <begin position="210"/>
        <end position="496"/>
    </location>
</feature>
<dbReference type="Pfam" id="PF04203">
    <property type="entry name" value="Sortase"/>
    <property type="match status" value="1"/>
</dbReference>
<feature type="compositionally biased region" description="Low complexity" evidence="3">
    <location>
        <begin position="684"/>
        <end position="694"/>
    </location>
</feature>
<proteinExistence type="predicted"/>
<evidence type="ECO:0000256" key="2">
    <source>
        <dbReference type="PIRSR" id="PIRSR605754-1"/>
    </source>
</evidence>
<keyword evidence="1" id="KW-0378">Hydrolase</keyword>
<dbReference type="InterPro" id="IPR023365">
    <property type="entry name" value="Sortase_dom-sf"/>
</dbReference>
<dbReference type="NCBIfam" id="NF033747">
    <property type="entry name" value="class_E_sortase"/>
    <property type="match status" value="1"/>
</dbReference>
<accession>A0A919MU73</accession>
<feature type="region of interest" description="Disordered" evidence="3">
    <location>
        <begin position="684"/>
        <end position="711"/>
    </location>
</feature>
<sequence>MEASDAQEGAANSGRHRAPDGDAQTAFIPRITDASPDGVPGGPLDPPASLGLAAPWPAPAAQAQAASSVAPGSPATGVAGSAAGSPGAADTAIIRTDPPPLRGEPATGTVDPVVARAAAAARAAARADRPATGASPPPSSLPAVGGVAPVVAAAAAVPVAPASPVPPAVPVPAPRGAAGGGDFDFFAAAVEEARAARELASGQFAGGGAAAVPPNGDGRSAATGSADAYRQRSAGVSVPGGFARQPTADDPLRAGSGASASVDFTRPPAEMSVAGDHARPASGAPMDGARPGSGAPADFTRPASGAPADFTRPASGAPIGGGYADPSGDPQAAAYGFGPAPADHPTHAEFLPPPVASGTATSIPIPARPDAEGHRPPADDFDPRRSPGQPLAPEQDHDVYPAPTSSYRGPVDARRSSARRAPEPPVAAPFDTPTAPNAAPGTVGARRAAEEAMPRRLAPEGFSRANGTEPWPAESYPESSNGYRPDAGHAEAANGFGRRATGAAAVGGAFAAADGSRPNPQATTSPFDSSRAGRSADPQATGTAFAPGRDGAALSGPTPDTFRPRTEPLGNGRPAVGARRPFDGYPSGTPDGRNGRDPAAWRPAQDPPSNPDGRNGHDPAAWRPAQDPSATAIIRTADAPTGLLPSVRAKVASSAPDPAAVPTPLPSGSGDVGAASVAAAAAAAAADPDPGGVAEDAKPRRGEKVVKLRPEQTDEGYKSVYSELTRPTLGSRIRAGIRVSGELMITFGLIVLLFAGYEVFGNSAKVDNEQDTLATQLDDQWNDPTVAPSTPVKAAPAAPGKNLVGRLYIPKLGMEWVVVNGVRPVDIRYAPGHYPDTADPGEIGNFSVAGHRIRKIFWRLDELKPGDVIGVETRTNWYVYKVSYSQVVKPSAVEVVAAVPNKPRAKPTKAMLTLTTCNPKFNNYQRLIVHAELVDTVKRDATLPQAGRPADIGKTKA</sequence>
<feature type="compositionally biased region" description="Polar residues" evidence="3">
    <location>
        <begin position="518"/>
        <end position="528"/>
    </location>
</feature>
<gene>
    <name evidence="4" type="ORF">Ani05nite_33690</name>
</gene>
<evidence type="ECO:0000313" key="5">
    <source>
        <dbReference type="Proteomes" id="UP000647172"/>
    </source>
</evidence>
<dbReference type="Gene3D" id="2.40.260.10">
    <property type="entry name" value="Sortase"/>
    <property type="match status" value="1"/>
</dbReference>
<dbReference type="InterPro" id="IPR005754">
    <property type="entry name" value="Sortase"/>
</dbReference>
<organism evidence="4 5">
    <name type="scientific">Actinoplanes nipponensis</name>
    <dbReference type="NCBI Taxonomy" id="135950"/>
    <lineage>
        <taxon>Bacteria</taxon>
        <taxon>Bacillati</taxon>
        <taxon>Actinomycetota</taxon>
        <taxon>Actinomycetes</taxon>
        <taxon>Micromonosporales</taxon>
        <taxon>Micromonosporaceae</taxon>
        <taxon>Actinoplanes</taxon>
    </lineage>
</organism>
<keyword evidence="5" id="KW-1185">Reference proteome</keyword>
<feature type="compositionally biased region" description="Basic and acidic residues" evidence="3">
    <location>
        <begin position="369"/>
        <end position="385"/>
    </location>
</feature>
<reference evidence="4" key="1">
    <citation type="submission" date="2021-01" db="EMBL/GenBank/DDBJ databases">
        <title>Whole genome shotgun sequence of Actinoplanes nipponensis NBRC 14063.</title>
        <authorList>
            <person name="Komaki H."/>
            <person name="Tamura T."/>
        </authorList>
    </citation>
    <scope>NUCLEOTIDE SEQUENCE</scope>
    <source>
        <strain evidence="4">NBRC 14063</strain>
    </source>
</reference>
<dbReference type="AlphaFoldDB" id="A0A919MU73"/>
<dbReference type="SUPFAM" id="SSF63817">
    <property type="entry name" value="Sortase"/>
    <property type="match status" value="1"/>
</dbReference>
<evidence type="ECO:0008006" key="6">
    <source>
        <dbReference type="Google" id="ProtNLM"/>
    </source>
</evidence>
<dbReference type="GO" id="GO:0016787">
    <property type="term" value="F:hydrolase activity"/>
    <property type="evidence" value="ECO:0007669"/>
    <property type="project" value="UniProtKB-KW"/>
</dbReference>
<protein>
    <recommendedName>
        <fullName evidence="6">LPXTG-site transpeptidase (Sortase) family protein</fullName>
    </recommendedName>
</protein>
<feature type="compositionally biased region" description="Basic and acidic residues" evidence="3">
    <location>
        <begin position="447"/>
        <end position="458"/>
    </location>
</feature>
<dbReference type="CDD" id="cd05830">
    <property type="entry name" value="Sortase_E"/>
    <property type="match status" value="1"/>
</dbReference>
<feature type="active site" description="Proton donor/acceptor" evidence="2">
    <location>
        <position position="851"/>
    </location>
</feature>
<dbReference type="InterPro" id="IPR053465">
    <property type="entry name" value="Sortase_Class_E"/>
</dbReference>
<dbReference type="NCBIfam" id="TIGR01076">
    <property type="entry name" value="sortase_fam"/>
    <property type="match status" value="1"/>
</dbReference>
<evidence type="ECO:0000256" key="1">
    <source>
        <dbReference type="ARBA" id="ARBA00022801"/>
    </source>
</evidence>
<dbReference type="InterPro" id="IPR042003">
    <property type="entry name" value="Sortase_E"/>
</dbReference>
<dbReference type="Proteomes" id="UP000647172">
    <property type="component" value="Unassembled WGS sequence"/>
</dbReference>
<evidence type="ECO:0000256" key="3">
    <source>
        <dbReference type="SAM" id="MobiDB-lite"/>
    </source>
</evidence>